<comment type="caution">
    <text evidence="2">The sequence shown here is derived from an EMBL/GenBank/DDBJ whole genome shotgun (WGS) entry which is preliminary data.</text>
</comment>
<name>A0A9J6B7G7_SOLCO</name>
<dbReference type="EMBL" id="JACXVP010000001">
    <property type="protein sequence ID" value="KAG5632538.1"/>
    <property type="molecule type" value="Genomic_DNA"/>
</dbReference>
<sequence>MVPVIAKEKEKVIKETPKRKPFTRATNKKFMGDAMNSNKATTEENRRRRKAGVAAAKGEKAKETTKKKAKANSKEKVEAVPVAKTHQNMDLKVLGGRVFDPTILKKPGMNSLADLVEIQSWTHLFMTKSPVMHEDQVRKFYYNVEFNEDASLHTLVGDKRIHLNEELS</sequence>
<dbReference type="AlphaFoldDB" id="A0A9J6B7G7"/>
<feature type="compositionally biased region" description="Basic and acidic residues" evidence="1">
    <location>
        <begin position="57"/>
        <end position="78"/>
    </location>
</feature>
<keyword evidence="3" id="KW-1185">Reference proteome</keyword>
<gene>
    <name evidence="2" type="ORF">H5410_004255</name>
</gene>
<evidence type="ECO:0000313" key="3">
    <source>
        <dbReference type="Proteomes" id="UP000824120"/>
    </source>
</evidence>
<protein>
    <submittedName>
        <fullName evidence="2">Uncharacterized protein</fullName>
    </submittedName>
</protein>
<dbReference type="Proteomes" id="UP000824120">
    <property type="component" value="Chromosome 1"/>
</dbReference>
<proteinExistence type="predicted"/>
<feature type="compositionally biased region" description="Basic and acidic residues" evidence="1">
    <location>
        <begin position="1"/>
        <end position="18"/>
    </location>
</feature>
<evidence type="ECO:0000313" key="2">
    <source>
        <dbReference type="EMBL" id="KAG5632538.1"/>
    </source>
</evidence>
<organism evidence="2 3">
    <name type="scientific">Solanum commersonii</name>
    <name type="common">Commerson's wild potato</name>
    <name type="synonym">Commerson's nightshade</name>
    <dbReference type="NCBI Taxonomy" id="4109"/>
    <lineage>
        <taxon>Eukaryota</taxon>
        <taxon>Viridiplantae</taxon>
        <taxon>Streptophyta</taxon>
        <taxon>Embryophyta</taxon>
        <taxon>Tracheophyta</taxon>
        <taxon>Spermatophyta</taxon>
        <taxon>Magnoliopsida</taxon>
        <taxon>eudicotyledons</taxon>
        <taxon>Gunneridae</taxon>
        <taxon>Pentapetalae</taxon>
        <taxon>asterids</taxon>
        <taxon>lamiids</taxon>
        <taxon>Solanales</taxon>
        <taxon>Solanaceae</taxon>
        <taxon>Solanoideae</taxon>
        <taxon>Solaneae</taxon>
        <taxon>Solanum</taxon>
    </lineage>
</organism>
<feature type="region of interest" description="Disordered" evidence="1">
    <location>
        <begin position="1"/>
        <end position="78"/>
    </location>
</feature>
<evidence type="ECO:0000256" key="1">
    <source>
        <dbReference type="SAM" id="MobiDB-lite"/>
    </source>
</evidence>
<reference evidence="2 3" key="1">
    <citation type="submission" date="2020-09" db="EMBL/GenBank/DDBJ databases">
        <title>De no assembly of potato wild relative species, Solanum commersonii.</title>
        <authorList>
            <person name="Cho K."/>
        </authorList>
    </citation>
    <scope>NUCLEOTIDE SEQUENCE [LARGE SCALE GENOMIC DNA]</scope>
    <source>
        <strain evidence="2">LZ3.2</strain>
        <tissue evidence="2">Leaf</tissue>
    </source>
</reference>
<dbReference type="OrthoDB" id="1837276at2759"/>
<accession>A0A9J6B7G7</accession>